<evidence type="ECO:0000313" key="2">
    <source>
        <dbReference type="Proteomes" id="UP000254545"/>
    </source>
</evidence>
<dbReference type="AlphaFoldDB" id="A0A7H4M7Y8"/>
<keyword evidence="1" id="KW-0808">Transferase</keyword>
<reference evidence="1 2" key="1">
    <citation type="submission" date="2018-06" db="EMBL/GenBank/DDBJ databases">
        <authorList>
            <consortium name="Pathogen Informatics"/>
            <person name="Doyle S."/>
        </authorList>
    </citation>
    <scope>NUCLEOTIDE SEQUENCE [LARGE SCALE GENOMIC DNA]</scope>
    <source>
        <strain evidence="1 2">NCTC9177</strain>
    </source>
</reference>
<evidence type="ECO:0000313" key="1">
    <source>
        <dbReference type="EMBL" id="STS86438.1"/>
    </source>
</evidence>
<dbReference type="Proteomes" id="UP000254545">
    <property type="component" value="Unassembled WGS sequence"/>
</dbReference>
<dbReference type="EC" id="2.7.1.-" evidence="1"/>
<gene>
    <name evidence="1" type="primary">lsrK_3</name>
    <name evidence="1" type="ORF">NCTC9177_00192</name>
</gene>
<comment type="caution">
    <text evidence="1">The sequence shown here is derived from an EMBL/GenBank/DDBJ whole genome shotgun (WGS) entry which is preliminary data.</text>
</comment>
<dbReference type="GO" id="GO:0016301">
    <property type="term" value="F:kinase activity"/>
    <property type="evidence" value="ECO:0007669"/>
    <property type="project" value="UniProtKB-KW"/>
</dbReference>
<accession>A0A7H4M7Y8</accession>
<proteinExistence type="predicted"/>
<protein>
    <submittedName>
        <fullName evidence="1">Autoinducer 2 (AI-2) kinase LsrK</fullName>
        <ecNumber evidence="1">2.7.1.-</ecNumber>
    </submittedName>
</protein>
<name>A0A7H4M7Y8_KLEVA</name>
<sequence>MSWHAEFTPNPQHRELYQEMMSKWQTVYADQLGLVDSGADNVDVAGTGPGAPPARSVFPVTLTTGTDPPFPLSLWERAGG</sequence>
<keyword evidence="1" id="KW-0418">Kinase</keyword>
<dbReference type="EMBL" id="UGKR01000003">
    <property type="protein sequence ID" value="STS86438.1"/>
    <property type="molecule type" value="Genomic_DNA"/>
</dbReference>
<organism evidence="1 2">
    <name type="scientific">Klebsiella variicola</name>
    <dbReference type="NCBI Taxonomy" id="244366"/>
    <lineage>
        <taxon>Bacteria</taxon>
        <taxon>Pseudomonadati</taxon>
        <taxon>Pseudomonadota</taxon>
        <taxon>Gammaproteobacteria</taxon>
        <taxon>Enterobacterales</taxon>
        <taxon>Enterobacteriaceae</taxon>
        <taxon>Klebsiella/Raoultella group</taxon>
        <taxon>Klebsiella</taxon>
        <taxon>Klebsiella pneumoniae complex</taxon>
    </lineage>
</organism>